<dbReference type="Pfam" id="PF05016">
    <property type="entry name" value="ParE_toxin"/>
    <property type="match status" value="1"/>
</dbReference>
<comment type="caution">
    <text evidence="3">The sequence shown here is derived from an EMBL/GenBank/DDBJ whole genome shotgun (WGS) entry which is preliminary data.</text>
</comment>
<evidence type="ECO:0000313" key="3">
    <source>
        <dbReference type="EMBL" id="NMG46318.1"/>
    </source>
</evidence>
<dbReference type="RefSeq" id="WP_169258149.1">
    <property type="nucleotide sequence ID" value="NZ_WTVN01000060.1"/>
</dbReference>
<dbReference type="Gene3D" id="3.30.2310.20">
    <property type="entry name" value="RelE-like"/>
    <property type="match status" value="1"/>
</dbReference>
<evidence type="ECO:0000256" key="1">
    <source>
        <dbReference type="ARBA" id="ARBA00006226"/>
    </source>
</evidence>
<dbReference type="Proteomes" id="UP000623795">
    <property type="component" value="Unassembled WGS sequence"/>
</dbReference>
<keyword evidence="4" id="KW-1185">Reference proteome</keyword>
<dbReference type="PANTHER" id="PTHR33755:SF6">
    <property type="entry name" value="PLASMID STABILIZATION SYSTEM PROTEIN"/>
    <property type="match status" value="1"/>
</dbReference>
<comment type="similarity">
    <text evidence="1">Belongs to the RelE toxin family.</text>
</comment>
<dbReference type="PANTHER" id="PTHR33755">
    <property type="entry name" value="TOXIN PARE1-RELATED"/>
    <property type="match status" value="1"/>
</dbReference>
<evidence type="ECO:0000256" key="2">
    <source>
        <dbReference type="ARBA" id="ARBA00022649"/>
    </source>
</evidence>
<name>A0ABX1Q3U1_9RHOO</name>
<evidence type="ECO:0000313" key="4">
    <source>
        <dbReference type="Proteomes" id="UP000623795"/>
    </source>
</evidence>
<protein>
    <submittedName>
        <fullName evidence="3">Type II toxin-antitoxin system RelE/ParE family toxin</fullName>
    </submittedName>
</protein>
<gene>
    <name evidence="3" type="ORF">GPA22_21595</name>
</gene>
<keyword evidence="2" id="KW-1277">Toxin-antitoxin system</keyword>
<organism evidence="3 4">
    <name type="scientific">Aromatoleum toluvorans</name>
    <dbReference type="NCBI Taxonomy" id="92002"/>
    <lineage>
        <taxon>Bacteria</taxon>
        <taxon>Pseudomonadati</taxon>
        <taxon>Pseudomonadota</taxon>
        <taxon>Betaproteobacteria</taxon>
        <taxon>Rhodocyclales</taxon>
        <taxon>Rhodocyclaceae</taxon>
        <taxon>Aromatoleum</taxon>
    </lineage>
</organism>
<dbReference type="InterPro" id="IPR035093">
    <property type="entry name" value="RelE/ParE_toxin_dom_sf"/>
</dbReference>
<dbReference type="InterPro" id="IPR007712">
    <property type="entry name" value="RelE/ParE_toxin"/>
</dbReference>
<dbReference type="InterPro" id="IPR051803">
    <property type="entry name" value="TA_system_RelE-like_toxin"/>
</dbReference>
<proteinExistence type="inferred from homology"/>
<sequence>MRVLYTASAQADLLEAWLFIAEENPVAADRVLDAIEQEASSLLSNPLMGRLRPELAAGVRSWPTATPYILFYLADRGGITVLRVLHHARDIQQIAF</sequence>
<dbReference type="EMBL" id="WTVN01000060">
    <property type="protein sequence ID" value="NMG46318.1"/>
    <property type="molecule type" value="Genomic_DNA"/>
</dbReference>
<reference evidence="3 4" key="1">
    <citation type="submission" date="2019-12" db="EMBL/GenBank/DDBJ databases">
        <title>Comparative genomics gives insights into the taxonomy of the Azoarcus-Aromatoleum group and reveals separate origins of nif in the plant-associated Azoarcus and non-plant-associated Aromatoleum sub-groups.</title>
        <authorList>
            <person name="Lafos M."/>
            <person name="Maluk M."/>
            <person name="Batista M."/>
            <person name="Junghare M."/>
            <person name="Carmona M."/>
            <person name="Faoro H."/>
            <person name="Cruz L.M."/>
            <person name="Battistoni F."/>
            <person name="De Souza E."/>
            <person name="Pedrosa F."/>
            <person name="Chen W.-M."/>
            <person name="Poole P.S."/>
            <person name="Dixon R.A."/>
            <person name="James E.K."/>
        </authorList>
    </citation>
    <scope>NUCLEOTIDE SEQUENCE [LARGE SCALE GENOMIC DNA]</scope>
    <source>
        <strain evidence="3 4">Td21</strain>
    </source>
</reference>
<accession>A0ABX1Q3U1</accession>